<proteinExistence type="predicted"/>
<accession>A0A9P8VMA5</accession>
<evidence type="ECO:0000313" key="3">
    <source>
        <dbReference type="Proteomes" id="UP000777438"/>
    </source>
</evidence>
<gene>
    <name evidence="2" type="ORF">B0T10DRAFT_419351</name>
</gene>
<dbReference type="PANTHER" id="PTHR38116:SF1">
    <property type="entry name" value="BZIP DOMAIN-CONTAINING PROTEIN"/>
    <property type="match status" value="1"/>
</dbReference>
<evidence type="ECO:0008006" key="4">
    <source>
        <dbReference type="Google" id="ProtNLM"/>
    </source>
</evidence>
<dbReference type="PANTHER" id="PTHR38116">
    <property type="entry name" value="CHROMOSOME 7, WHOLE GENOME SHOTGUN SEQUENCE"/>
    <property type="match status" value="1"/>
</dbReference>
<name>A0A9P8VMA5_9HYPO</name>
<feature type="region of interest" description="Disordered" evidence="1">
    <location>
        <begin position="62"/>
        <end position="92"/>
    </location>
</feature>
<protein>
    <recommendedName>
        <fullName evidence="4">BZIP domain-containing protein</fullName>
    </recommendedName>
</protein>
<dbReference type="EMBL" id="JAGPYM010000089">
    <property type="protein sequence ID" value="KAH6867795.1"/>
    <property type="molecule type" value="Genomic_DNA"/>
</dbReference>
<feature type="compositionally biased region" description="Basic residues" evidence="1">
    <location>
        <begin position="21"/>
        <end position="38"/>
    </location>
</feature>
<feature type="non-terminal residue" evidence="2">
    <location>
        <position position="329"/>
    </location>
</feature>
<feature type="region of interest" description="Disordered" evidence="1">
    <location>
        <begin position="1"/>
        <end position="50"/>
    </location>
</feature>
<sequence>RCIDAEMVGSSHRLTAEERKERKRSQNRINQRAHRHRVKEQQEDNSKNQKLAYRVNRWRITECPAPESSRPDTPRPGKSARSRPHLHNGNGQVMRSETTTISESLNQGAPAVGSGLSHDLKLHLSGDHAFIRSLINQNVCQGFISNKSLLRFVATFINAKFAHIHPIPATACEIAVVRPTHQGMPGCLIPTQLQMNSPHPTWMDIFPFPVMRDNLIRHQNSFNHITFLEDLVGDMVYVMQPSARKEDTLVSTNPRICQEDDDTEIDHHGKGLILWGEPYLKESWEATPSFLRKWTWVAEGCHEIIDISNGWRMTRDEDPLEMSSRNGDQ</sequence>
<comment type="caution">
    <text evidence="2">The sequence shown here is derived from an EMBL/GenBank/DDBJ whole genome shotgun (WGS) entry which is preliminary data.</text>
</comment>
<organism evidence="2 3">
    <name type="scientific">Thelonectria olida</name>
    <dbReference type="NCBI Taxonomy" id="1576542"/>
    <lineage>
        <taxon>Eukaryota</taxon>
        <taxon>Fungi</taxon>
        <taxon>Dikarya</taxon>
        <taxon>Ascomycota</taxon>
        <taxon>Pezizomycotina</taxon>
        <taxon>Sordariomycetes</taxon>
        <taxon>Hypocreomycetidae</taxon>
        <taxon>Hypocreales</taxon>
        <taxon>Nectriaceae</taxon>
        <taxon>Thelonectria</taxon>
    </lineage>
</organism>
<dbReference type="CDD" id="cd14688">
    <property type="entry name" value="bZIP_YAP"/>
    <property type="match status" value="1"/>
</dbReference>
<evidence type="ECO:0000256" key="1">
    <source>
        <dbReference type="SAM" id="MobiDB-lite"/>
    </source>
</evidence>
<dbReference type="InterPro" id="IPR021833">
    <property type="entry name" value="DUF3425"/>
</dbReference>
<keyword evidence="3" id="KW-1185">Reference proteome</keyword>
<dbReference type="OrthoDB" id="125347at2759"/>
<evidence type="ECO:0000313" key="2">
    <source>
        <dbReference type="EMBL" id="KAH6867795.1"/>
    </source>
</evidence>
<dbReference type="Proteomes" id="UP000777438">
    <property type="component" value="Unassembled WGS sequence"/>
</dbReference>
<dbReference type="Pfam" id="PF11905">
    <property type="entry name" value="DUF3425"/>
    <property type="match status" value="1"/>
</dbReference>
<dbReference type="AlphaFoldDB" id="A0A9P8VMA5"/>
<reference evidence="2 3" key="1">
    <citation type="journal article" date="2021" name="Nat. Commun.">
        <title>Genetic determinants of endophytism in the Arabidopsis root mycobiome.</title>
        <authorList>
            <person name="Mesny F."/>
            <person name="Miyauchi S."/>
            <person name="Thiergart T."/>
            <person name="Pickel B."/>
            <person name="Atanasova L."/>
            <person name="Karlsson M."/>
            <person name="Huettel B."/>
            <person name="Barry K.W."/>
            <person name="Haridas S."/>
            <person name="Chen C."/>
            <person name="Bauer D."/>
            <person name="Andreopoulos W."/>
            <person name="Pangilinan J."/>
            <person name="LaButti K."/>
            <person name="Riley R."/>
            <person name="Lipzen A."/>
            <person name="Clum A."/>
            <person name="Drula E."/>
            <person name="Henrissat B."/>
            <person name="Kohler A."/>
            <person name="Grigoriev I.V."/>
            <person name="Martin F.M."/>
            <person name="Hacquard S."/>
        </authorList>
    </citation>
    <scope>NUCLEOTIDE SEQUENCE [LARGE SCALE GENOMIC DNA]</scope>
    <source>
        <strain evidence="2 3">MPI-CAGE-CH-0241</strain>
    </source>
</reference>